<accession>A0ABS8RU70</accession>
<dbReference type="SUPFAM" id="SSF103506">
    <property type="entry name" value="Mitochondrial carrier"/>
    <property type="match status" value="1"/>
</dbReference>
<evidence type="ECO:0000256" key="4">
    <source>
        <dbReference type="ARBA" id="ARBA00023136"/>
    </source>
</evidence>
<dbReference type="InterPro" id="IPR018108">
    <property type="entry name" value="MCP_transmembrane"/>
</dbReference>
<organism evidence="5 6">
    <name type="scientific">Datura stramonium</name>
    <name type="common">Jimsonweed</name>
    <name type="synonym">Common thornapple</name>
    <dbReference type="NCBI Taxonomy" id="4076"/>
    <lineage>
        <taxon>Eukaryota</taxon>
        <taxon>Viridiplantae</taxon>
        <taxon>Streptophyta</taxon>
        <taxon>Embryophyta</taxon>
        <taxon>Tracheophyta</taxon>
        <taxon>Spermatophyta</taxon>
        <taxon>Magnoliopsida</taxon>
        <taxon>eudicotyledons</taxon>
        <taxon>Gunneridae</taxon>
        <taxon>Pentapetalae</taxon>
        <taxon>asterids</taxon>
        <taxon>lamiids</taxon>
        <taxon>Solanales</taxon>
        <taxon>Solanaceae</taxon>
        <taxon>Solanoideae</taxon>
        <taxon>Datureae</taxon>
        <taxon>Datura</taxon>
    </lineage>
</organism>
<sequence length="270" mass="29324">MLNGVGGCGREEAECCYYNRQSNEEAKMASEGVKAPSHAAIFSICKSLAAGGIAGGVSVLFPSFFLIHAAVAPLERLKEFCSRMLNATPYTYIEEKSLKIAIVLLCSKDAELTLPYALVLEHVQASFAMSATYPMDLVRGRITVRRNCLYIKLHGAGDIRTNWREGEGENWLVKVDHLDLAHDTELSVTTKLGCGAVAGTIGQTVSYPLDVIRRRMQMGGWKNAASVVIGDGKNKAPVEYSGMVVPSIAIAFVTYEVVKDILGVEMRISD</sequence>
<evidence type="ECO:0000313" key="6">
    <source>
        <dbReference type="Proteomes" id="UP000823775"/>
    </source>
</evidence>
<dbReference type="EMBL" id="JACEIK010000102">
    <property type="protein sequence ID" value="MCD7449555.1"/>
    <property type="molecule type" value="Genomic_DNA"/>
</dbReference>
<dbReference type="InterPro" id="IPR023395">
    <property type="entry name" value="MCP_dom_sf"/>
</dbReference>
<evidence type="ECO:0000256" key="3">
    <source>
        <dbReference type="ARBA" id="ARBA00022737"/>
    </source>
</evidence>
<evidence type="ECO:0000256" key="1">
    <source>
        <dbReference type="ARBA" id="ARBA00004141"/>
    </source>
</evidence>
<comment type="caution">
    <text evidence="5">The sequence shown here is derived from an EMBL/GenBank/DDBJ whole genome shotgun (WGS) entry which is preliminary data.</text>
</comment>
<keyword evidence="4" id="KW-0472">Membrane</keyword>
<keyword evidence="2" id="KW-0812">Transmembrane</keyword>
<name>A0ABS8RU70_DATST</name>
<dbReference type="Pfam" id="PF00153">
    <property type="entry name" value="Mito_carr"/>
    <property type="match status" value="1"/>
</dbReference>
<protein>
    <submittedName>
        <fullName evidence="5">Uncharacterized protein</fullName>
    </submittedName>
</protein>
<gene>
    <name evidence="5" type="ORF">HAX54_000618</name>
</gene>
<dbReference type="Gene3D" id="1.50.40.10">
    <property type="entry name" value="Mitochondrial carrier domain"/>
    <property type="match status" value="1"/>
</dbReference>
<comment type="subcellular location">
    <subcellularLocation>
        <location evidence="1">Membrane</location>
        <topology evidence="1">Multi-pass membrane protein</topology>
    </subcellularLocation>
</comment>
<evidence type="ECO:0000256" key="2">
    <source>
        <dbReference type="ARBA" id="ARBA00022692"/>
    </source>
</evidence>
<proteinExistence type="predicted"/>
<dbReference type="PANTHER" id="PTHR24089">
    <property type="entry name" value="SOLUTE CARRIER FAMILY 25"/>
    <property type="match status" value="1"/>
</dbReference>
<keyword evidence="6" id="KW-1185">Reference proteome</keyword>
<evidence type="ECO:0000313" key="5">
    <source>
        <dbReference type="EMBL" id="MCD7449555.1"/>
    </source>
</evidence>
<reference evidence="5 6" key="1">
    <citation type="journal article" date="2021" name="BMC Genomics">
        <title>Datura genome reveals duplications of psychoactive alkaloid biosynthetic genes and high mutation rate following tissue culture.</title>
        <authorList>
            <person name="Rajewski A."/>
            <person name="Carter-House D."/>
            <person name="Stajich J."/>
            <person name="Litt A."/>
        </authorList>
    </citation>
    <scope>NUCLEOTIDE SEQUENCE [LARGE SCALE GENOMIC DNA]</scope>
    <source>
        <strain evidence="5">AR-01</strain>
    </source>
</reference>
<keyword evidence="3" id="KW-0677">Repeat</keyword>
<dbReference type="Proteomes" id="UP000823775">
    <property type="component" value="Unassembled WGS sequence"/>
</dbReference>